<dbReference type="PANTHER" id="PTHR30619:SF1">
    <property type="entry name" value="RECOMBINATION PROTEIN 2"/>
    <property type="match status" value="1"/>
</dbReference>
<accession>A0A1G1YNL8</accession>
<dbReference type="AlphaFoldDB" id="A0A1G1YNL8"/>
<dbReference type="SUPFAM" id="SSF56281">
    <property type="entry name" value="Metallo-hydrolase/oxidoreductase"/>
    <property type="match status" value="1"/>
</dbReference>
<dbReference type="SMART" id="SM00849">
    <property type="entry name" value="Lactamase_B"/>
    <property type="match status" value="1"/>
</dbReference>
<dbReference type="Pfam" id="PF00753">
    <property type="entry name" value="Lactamase_B"/>
    <property type="match status" value="1"/>
</dbReference>
<protein>
    <recommendedName>
        <fullName evidence="1">Metallo-beta-lactamase domain-containing protein</fullName>
    </recommendedName>
</protein>
<evidence type="ECO:0000313" key="2">
    <source>
        <dbReference type="EMBL" id="OGY53027.1"/>
    </source>
</evidence>
<proteinExistence type="predicted"/>
<reference evidence="2 3" key="1">
    <citation type="journal article" date="2016" name="Nat. Commun.">
        <title>Thousands of microbial genomes shed light on interconnected biogeochemical processes in an aquifer system.</title>
        <authorList>
            <person name="Anantharaman K."/>
            <person name="Brown C.T."/>
            <person name="Hug L.A."/>
            <person name="Sharon I."/>
            <person name="Castelle C.J."/>
            <person name="Probst A.J."/>
            <person name="Thomas B.C."/>
            <person name="Singh A."/>
            <person name="Wilkins M.J."/>
            <person name="Karaoz U."/>
            <person name="Brodie E.L."/>
            <person name="Williams K.H."/>
            <person name="Hubbard S.S."/>
            <person name="Banfield J.F."/>
        </authorList>
    </citation>
    <scope>NUCLEOTIDE SEQUENCE [LARGE SCALE GENOMIC DNA]</scope>
</reference>
<evidence type="ECO:0000313" key="3">
    <source>
        <dbReference type="Proteomes" id="UP000177376"/>
    </source>
</evidence>
<dbReference type="InterPro" id="IPR052159">
    <property type="entry name" value="Competence_DNA_uptake"/>
</dbReference>
<sequence>MPFRFRKNFILLALIIITASLVYFSHQWNANPQVKGATECANCLVIYFFDVGQGDSGLIRTSNGQDILIDGGPDNRVLEKLGQYLPLGDNDIEMMVLTHPHADHVTGLVGVLERYQVKKILMTKVPYATAEYQTFLNLIKEKDIATEIVSGQETITLEASTTLDIIWPLANIAGQHFSNPNNSSIVFSLSYVSSTALLMGDLEQEEELTADYPDLIKADLLKVGHHGSNNANDLAFLLAVSPQYAVISAGANNRYGHPQYRALKNLEKAGAEIFRTDQQGDLIFYSNGWGFKPVD</sequence>
<dbReference type="Gene3D" id="3.60.15.10">
    <property type="entry name" value="Ribonuclease Z/Hydroxyacylglutathione hydrolase-like"/>
    <property type="match status" value="1"/>
</dbReference>
<name>A0A1G1YNL8_9BACT</name>
<organism evidence="2 3">
    <name type="scientific">Candidatus Buchananbacteria bacterium RIFCSPLOWO2_01_FULL_39_33</name>
    <dbReference type="NCBI Taxonomy" id="1797543"/>
    <lineage>
        <taxon>Bacteria</taxon>
        <taxon>Candidatus Buchananiibacteriota</taxon>
    </lineage>
</organism>
<gene>
    <name evidence="2" type="ORF">A3A02_02885</name>
</gene>
<dbReference type="PANTHER" id="PTHR30619">
    <property type="entry name" value="DNA INTERNALIZATION/COMPETENCE PROTEIN COMEC/REC2"/>
    <property type="match status" value="1"/>
</dbReference>
<dbReference type="EMBL" id="MHIM01000006">
    <property type="protein sequence ID" value="OGY53027.1"/>
    <property type="molecule type" value="Genomic_DNA"/>
</dbReference>
<dbReference type="Proteomes" id="UP000177376">
    <property type="component" value="Unassembled WGS sequence"/>
</dbReference>
<dbReference type="InterPro" id="IPR036866">
    <property type="entry name" value="RibonucZ/Hydroxyglut_hydro"/>
</dbReference>
<evidence type="ECO:0000259" key="1">
    <source>
        <dbReference type="SMART" id="SM00849"/>
    </source>
</evidence>
<dbReference type="InterPro" id="IPR035681">
    <property type="entry name" value="ComA-like_MBL"/>
</dbReference>
<dbReference type="InterPro" id="IPR001279">
    <property type="entry name" value="Metallo-B-lactamas"/>
</dbReference>
<feature type="domain" description="Metallo-beta-lactamase" evidence="1">
    <location>
        <begin position="53"/>
        <end position="250"/>
    </location>
</feature>
<dbReference type="CDD" id="cd07731">
    <property type="entry name" value="ComA-like_MBL-fold"/>
    <property type="match status" value="1"/>
</dbReference>
<comment type="caution">
    <text evidence="2">The sequence shown here is derived from an EMBL/GenBank/DDBJ whole genome shotgun (WGS) entry which is preliminary data.</text>
</comment>